<feature type="compositionally biased region" description="Pro residues" evidence="8">
    <location>
        <begin position="1299"/>
        <end position="1308"/>
    </location>
</feature>
<feature type="region of interest" description="Disordered" evidence="8">
    <location>
        <begin position="606"/>
        <end position="685"/>
    </location>
</feature>
<dbReference type="SMART" id="SM00228">
    <property type="entry name" value="PDZ"/>
    <property type="match status" value="1"/>
</dbReference>
<keyword evidence="7" id="KW-0472">Membrane</keyword>
<feature type="compositionally biased region" description="Low complexity" evidence="8">
    <location>
        <begin position="625"/>
        <end position="638"/>
    </location>
</feature>
<protein>
    <recommendedName>
        <fullName evidence="14">PDZ domain-containing protein 8</fullName>
    </recommendedName>
</protein>
<name>A0AAV5TMK0_9BILA</name>
<evidence type="ECO:0000313" key="12">
    <source>
        <dbReference type="EMBL" id="GMS95660.1"/>
    </source>
</evidence>
<keyword evidence="6" id="KW-0446">Lipid-binding</keyword>
<dbReference type="CDD" id="cd21674">
    <property type="entry name" value="SMP_PDZD8"/>
    <property type="match status" value="1"/>
</dbReference>
<feature type="compositionally biased region" description="Low complexity" evidence="8">
    <location>
        <begin position="646"/>
        <end position="655"/>
    </location>
</feature>
<feature type="compositionally biased region" description="Basic and acidic residues" evidence="8">
    <location>
        <begin position="730"/>
        <end position="749"/>
    </location>
</feature>
<dbReference type="InterPro" id="IPR002219">
    <property type="entry name" value="PKC_DAG/PE"/>
</dbReference>
<feature type="region of interest" description="Disordered" evidence="8">
    <location>
        <begin position="707"/>
        <end position="781"/>
    </location>
</feature>
<accession>A0AAV5TMK0</accession>
<dbReference type="Pfam" id="PF17820">
    <property type="entry name" value="PDZ_6"/>
    <property type="match status" value="1"/>
</dbReference>
<keyword evidence="3" id="KW-0479">Metal-binding</keyword>
<dbReference type="GO" id="GO:0044233">
    <property type="term" value="C:mitochondria-associated endoplasmic reticulum membrane contact site"/>
    <property type="evidence" value="ECO:0007669"/>
    <property type="project" value="InterPro"/>
</dbReference>
<dbReference type="InterPro" id="IPR046349">
    <property type="entry name" value="C1-like_sf"/>
</dbReference>
<feature type="non-terminal residue" evidence="12">
    <location>
        <position position="1308"/>
    </location>
</feature>
<evidence type="ECO:0000259" key="11">
    <source>
        <dbReference type="PROSITE" id="PS51847"/>
    </source>
</evidence>
<dbReference type="GO" id="GO:0008289">
    <property type="term" value="F:lipid binding"/>
    <property type="evidence" value="ECO:0007669"/>
    <property type="project" value="UniProtKB-KW"/>
</dbReference>
<feature type="compositionally biased region" description="Basic and acidic residues" evidence="8">
    <location>
        <begin position="1112"/>
        <end position="1126"/>
    </location>
</feature>
<evidence type="ECO:0000256" key="6">
    <source>
        <dbReference type="ARBA" id="ARBA00023121"/>
    </source>
</evidence>
<keyword evidence="2" id="KW-0813">Transport</keyword>
<dbReference type="SMART" id="SM00109">
    <property type="entry name" value="C1"/>
    <property type="match status" value="1"/>
</dbReference>
<feature type="compositionally biased region" description="Pro residues" evidence="8">
    <location>
        <begin position="764"/>
        <end position="774"/>
    </location>
</feature>
<dbReference type="GO" id="GO:0051560">
    <property type="term" value="P:mitochondrial calcium ion homeostasis"/>
    <property type="evidence" value="ECO:0007669"/>
    <property type="project" value="InterPro"/>
</dbReference>
<keyword evidence="13" id="KW-1185">Reference proteome</keyword>
<comment type="subcellular location">
    <subcellularLocation>
        <location evidence="1">Membrane</location>
    </subcellularLocation>
</comment>
<evidence type="ECO:0000259" key="10">
    <source>
        <dbReference type="PROSITE" id="PS50106"/>
    </source>
</evidence>
<dbReference type="PANTHER" id="PTHR21519">
    <property type="entry name" value="PDZ DOMAIN-CONTAINING PROTEIN 8"/>
    <property type="match status" value="1"/>
</dbReference>
<dbReference type="InterPro" id="IPR039275">
    <property type="entry name" value="PDZD8"/>
</dbReference>
<feature type="compositionally biased region" description="Basic and acidic residues" evidence="8">
    <location>
        <begin position="1022"/>
        <end position="1043"/>
    </location>
</feature>
<evidence type="ECO:0000256" key="5">
    <source>
        <dbReference type="ARBA" id="ARBA00023055"/>
    </source>
</evidence>
<feature type="region of interest" description="Disordered" evidence="8">
    <location>
        <begin position="1011"/>
        <end position="1131"/>
    </location>
</feature>
<evidence type="ECO:0000259" key="9">
    <source>
        <dbReference type="PROSITE" id="PS50081"/>
    </source>
</evidence>
<evidence type="ECO:0000256" key="7">
    <source>
        <dbReference type="ARBA" id="ARBA00023136"/>
    </source>
</evidence>
<evidence type="ECO:0000256" key="1">
    <source>
        <dbReference type="ARBA" id="ARBA00004370"/>
    </source>
</evidence>
<dbReference type="Gene3D" id="2.30.42.10">
    <property type="match status" value="1"/>
</dbReference>
<feature type="domain" description="SMP-LTD" evidence="11">
    <location>
        <begin position="58"/>
        <end position="253"/>
    </location>
</feature>
<reference evidence="12" key="1">
    <citation type="submission" date="2023-10" db="EMBL/GenBank/DDBJ databases">
        <title>Genome assembly of Pristionchus species.</title>
        <authorList>
            <person name="Yoshida K."/>
            <person name="Sommer R.J."/>
        </authorList>
    </citation>
    <scope>NUCLEOTIDE SEQUENCE</scope>
    <source>
        <strain evidence="12">RS0144</strain>
    </source>
</reference>
<feature type="region of interest" description="Disordered" evidence="8">
    <location>
        <begin position="926"/>
        <end position="959"/>
    </location>
</feature>
<feature type="domain" description="Phorbol-ester/DAG-type" evidence="9">
    <location>
        <begin position="959"/>
        <end position="1009"/>
    </location>
</feature>
<evidence type="ECO:0000256" key="3">
    <source>
        <dbReference type="ARBA" id="ARBA00022723"/>
    </source>
</evidence>
<sequence>MLSFLLGFILGIAVVLFVLYVIFFDPWGPPAPPHRFIDQFPPIQIPPELKRFLRTGEDGQGVSRWESCSSLSLLLHMLYQEHKDSRGLRRWLYKRLQVELNDVITRTPMGRFVQDIRILDLSLGTKFPVVNNIRVEKVEMSEDRENFEKIHFVIDLEYTGNFETSIGVWFLGKEGHLSLKVTRLAGLVRLCLSRKPYNHWSFCFVAEPLFDFDVTSQLNGHSLRRLIPVITQSIRHTMRRKFVSPNYKIRYRPLFPHPLLQPSPPPGAFSHIKMEGGLEVTVLQCTRLNTAILSPSTASTTEIQHEVYATVAMAHRPFLQSSSSCASHSFTCILHYSRYDPNAPIGLSFDKNAFNLGLRSVKVSDVTEGSLADKARFRPGDTLVAINNVPVRHERQVVRLMGTIGDLMILVERLLEDGDDERGIDEDEVIIRGTSGGGTDSEFVVLGDEKRGREEEAVMVNVERRRKQRSGSNHSDSLRRHHSLSQLPSSLAEETETWSMMADSVCSSLHDISTIADTSKNGGIVQRAESARVPHVLVSHPSVEIRRTRSESELHTSTSESKISDEMMEEMLEKRVENPMERSSTTTDMRLDEMENELLRSYHERLIDGGETNGRDESTLTPGKSLEAGSSSASIASSNKIDEDSANQSESSSRFSRNRNGSKRQRLRDTINAGKKRVFDLMPSASKRRSNMSMVVDDVGVDALIDSLLQPPDGSNDISRHSSPSGNGSSKRETPPGSDKAKRNERNKNESSAPSSKDHCLSSPPSPSPSPFPSRLPSSLSTRPVHLTPDVIWGQSLHFSLNNTNQPPLPTTVKPPRFLNVTIHAREIRTREGVEPAKPILLGYTSLFLPQIVDDCQLTLSNAHREVFHLKPPTSSPLDATTSSPSLASLASLASFGQHTGFDPRLCYGDVTLRFRYFPHGLPKGSGINPSCDQGEEEGQRKEGEGTRNGTPPPNLPIGHPWKAISCNRNSAICAFCRGKIWTKAGMCCQKCLVVCHHKCAMKANSAICCTPTPRSSGEDEEMRRELFGEPSTSREGDREKKGSPTASDGISHKESPRDDTESVSSIPIGEKIAPPLHYRGDSEVVSRRAKLRSKMSGVTEKWSHWRKRKNEKGEDEKNEEHDASARHSKSSITDSIISALPIEVELSDLLPSIEGSPHINEVYFQPGNAYNEETIANAKMLGKTIFGGVEPGERRVKINEQIDRIRDAITETKTIRLCVMQSTPSTPSLSSLSSSPLSSLSFDALEQRMQALAVLMLHYCAALQDCNEESEGDVISMRSRGGEEEGKERMSRDRGTPTPSPPSPPSP</sequence>
<dbReference type="SUPFAM" id="SSF50156">
    <property type="entry name" value="PDZ domain-like"/>
    <property type="match status" value="1"/>
</dbReference>
<dbReference type="GO" id="GO:0006869">
    <property type="term" value="P:lipid transport"/>
    <property type="evidence" value="ECO:0007669"/>
    <property type="project" value="UniProtKB-KW"/>
</dbReference>
<dbReference type="GO" id="GO:0046872">
    <property type="term" value="F:metal ion binding"/>
    <property type="evidence" value="ECO:0007669"/>
    <property type="project" value="UniProtKB-KW"/>
</dbReference>
<dbReference type="InterPro" id="IPR041489">
    <property type="entry name" value="PDZ_6"/>
</dbReference>
<dbReference type="GO" id="GO:0016020">
    <property type="term" value="C:membrane"/>
    <property type="evidence" value="ECO:0007669"/>
    <property type="project" value="UniProtKB-SubCell"/>
</dbReference>
<dbReference type="SUPFAM" id="SSF57889">
    <property type="entry name" value="Cysteine-rich domain"/>
    <property type="match status" value="1"/>
</dbReference>
<evidence type="ECO:0000256" key="2">
    <source>
        <dbReference type="ARBA" id="ARBA00022448"/>
    </source>
</evidence>
<feature type="compositionally biased region" description="Basic and acidic residues" evidence="8">
    <location>
        <begin position="1281"/>
        <end position="1296"/>
    </location>
</feature>
<dbReference type="PROSITE" id="PS50106">
    <property type="entry name" value="PDZ"/>
    <property type="match status" value="1"/>
</dbReference>
<comment type="caution">
    <text evidence="12">The sequence shown here is derived from an EMBL/GenBank/DDBJ whole genome shotgun (WGS) entry which is preliminary data.</text>
</comment>
<dbReference type="GO" id="GO:0005739">
    <property type="term" value="C:mitochondrion"/>
    <property type="evidence" value="ECO:0007669"/>
    <property type="project" value="GOC"/>
</dbReference>
<evidence type="ECO:0000256" key="4">
    <source>
        <dbReference type="ARBA" id="ARBA00022833"/>
    </source>
</evidence>
<dbReference type="PROSITE" id="PS51847">
    <property type="entry name" value="SMP"/>
    <property type="match status" value="1"/>
</dbReference>
<dbReference type="InterPro" id="IPR001478">
    <property type="entry name" value="PDZ"/>
</dbReference>
<keyword evidence="5" id="KW-0445">Lipid transport</keyword>
<feature type="region of interest" description="Disordered" evidence="8">
    <location>
        <begin position="463"/>
        <end position="492"/>
    </location>
</feature>
<dbReference type="Pfam" id="PF26547">
    <property type="entry name" value="PDZD8_N"/>
    <property type="match status" value="1"/>
</dbReference>
<dbReference type="GO" id="GO:1990456">
    <property type="term" value="P:mitochondrion-endoplasmic reticulum membrane tethering"/>
    <property type="evidence" value="ECO:0007669"/>
    <property type="project" value="InterPro"/>
</dbReference>
<dbReference type="Proteomes" id="UP001432027">
    <property type="component" value="Unassembled WGS sequence"/>
</dbReference>
<dbReference type="PROSITE" id="PS50081">
    <property type="entry name" value="ZF_DAG_PE_2"/>
    <property type="match status" value="1"/>
</dbReference>
<dbReference type="InterPro" id="IPR031468">
    <property type="entry name" value="SMP_LBD"/>
</dbReference>
<dbReference type="Gene3D" id="3.30.60.20">
    <property type="match status" value="1"/>
</dbReference>
<dbReference type="EMBL" id="BTSX01000004">
    <property type="protein sequence ID" value="GMS95660.1"/>
    <property type="molecule type" value="Genomic_DNA"/>
</dbReference>
<evidence type="ECO:0000256" key="8">
    <source>
        <dbReference type="SAM" id="MobiDB-lite"/>
    </source>
</evidence>
<dbReference type="InterPro" id="IPR058801">
    <property type="entry name" value="PDZD8_N"/>
</dbReference>
<keyword evidence="4" id="KW-0862">Zinc</keyword>
<evidence type="ECO:0000313" key="13">
    <source>
        <dbReference type="Proteomes" id="UP001432027"/>
    </source>
</evidence>
<proteinExistence type="predicted"/>
<feature type="region of interest" description="Disordered" evidence="8">
    <location>
        <begin position="1271"/>
        <end position="1308"/>
    </location>
</feature>
<dbReference type="PANTHER" id="PTHR21519:SF1">
    <property type="entry name" value="PDZ DOMAIN-CONTAINING PROTEIN 8"/>
    <property type="match status" value="1"/>
</dbReference>
<feature type="compositionally biased region" description="Basic and acidic residues" evidence="8">
    <location>
        <begin position="1051"/>
        <end position="1061"/>
    </location>
</feature>
<evidence type="ECO:0008006" key="14">
    <source>
        <dbReference type="Google" id="ProtNLM"/>
    </source>
</evidence>
<organism evidence="12 13">
    <name type="scientific">Pristionchus entomophagus</name>
    <dbReference type="NCBI Taxonomy" id="358040"/>
    <lineage>
        <taxon>Eukaryota</taxon>
        <taxon>Metazoa</taxon>
        <taxon>Ecdysozoa</taxon>
        <taxon>Nematoda</taxon>
        <taxon>Chromadorea</taxon>
        <taxon>Rhabditida</taxon>
        <taxon>Rhabditina</taxon>
        <taxon>Diplogasteromorpha</taxon>
        <taxon>Diplogasteroidea</taxon>
        <taxon>Neodiplogasteridae</taxon>
        <taxon>Pristionchus</taxon>
    </lineage>
</organism>
<feature type="compositionally biased region" description="Basic and acidic residues" evidence="8">
    <location>
        <begin position="606"/>
        <end position="618"/>
    </location>
</feature>
<gene>
    <name evidence="12" type="ORF">PENTCL1PPCAC_17835</name>
</gene>
<dbReference type="InterPro" id="IPR036034">
    <property type="entry name" value="PDZ_sf"/>
</dbReference>
<dbReference type="CDD" id="cd00136">
    <property type="entry name" value="PDZ_canonical"/>
    <property type="match status" value="1"/>
</dbReference>
<feature type="domain" description="PDZ" evidence="10">
    <location>
        <begin position="333"/>
        <end position="415"/>
    </location>
</feature>
<feature type="compositionally biased region" description="Basic residues" evidence="8">
    <location>
        <begin position="656"/>
        <end position="666"/>
    </location>
</feature>